<protein>
    <submittedName>
        <fullName evidence="1">Uncharacterized protein</fullName>
    </submittedName>
</protein>
<evidence type="ECO:0000313" key="1">
    <source>
        <dbReference type="EMBL" id="BAR53958.1"/>
    </source>
</evidence>
<name>A0A0E4BJU5_9BRAD</name>
<evidence type="ECO:0000313" key="2">
    <source>
        <dbReference type="Proteomes" id="UP000063308"/>
    </source>
</evidence>
<sequence>MDLIGSKANQCRRGLWLVSEPPQQTSSPPDA</sequence>
<dbReference type="Proteomes" id="UP000063308">
    <property type="component" value="Chromosome"/>
</dbReference>
<proteinExistence type="predicted"/>
<accession>A0A0E4BJU5</accession>
<organism evidence="1 2">
    <name type="scientific">Bradyrhizobium diazoefficiens</name>
    <dbReference type="NCBI Taxonomy" id="1355477"/>
    <lineage>
        <taxon>Bacteria</taxon>
        <taxon>Pseudomonadati</taxon>
        <taxon>Pseudomonadota</taxon>
        <taxon>Alphaproteobacteria</taxon>
        <taxon>Hyphomicrobiales</taxon>
        <taxon>Nitrobacteraceae</taxon>
        <taxon>Bradyrhizobium</taxon>
    </lineage>
</organism>
<reference evidence="1 2" key="1">
    <citation type="submission" date="2014-11" db="EMBL/GenBank/DDBJ databases">
        <title>Symbiosis island explosion on the genome of extra-slow-growing strains of soybean bradyrhizobia with massive insertion sequences.</title>
        <authorList>
            <person name="Iida T."/>
            <person name="Minamisawa K."/>
        </authorList>
    </citation>
    <scope>NUCLEOTIDE SEQUENCE [LARGE SCALE GENOMIC DNA]</scope>
    <source>
        <strain evidence="1 2">NK6</strain>
    </source>
</reference>
<gene>
    <name evidence="1" type="ORF">NK6_773</name>
</gene>
<dbReference type="AlphaFoldDB" id="A0A0E4BJU5"/>
<dbReference type="EMBL" id="AP014685">
    <property type="protein sequence ID" value="BAR53958.1"/>
    <property type="molecule type" value="Genomic_DNA"/>
</dbReference>